<evidence type="ECO:0000256" key="5">
    <source>
        <dbReference type="PROSITE-ProRule" id="PRU00042"/>
    </source>
</evidence>
<feature type="compositionally biased region" description="Polar residues" evidence="6">
    <location>
        <begin position="538"/>
        <end position="550"/>
    </location>
</feature>
<dbReference type="GO" id="GO:0008270">
    <property type="term" value="F:zinc ion binding"/>
    <property type="evidence" value="ECO:0007669"/>
    <property type="project" value="UniProtKB-KW"/>
</dbReference>
<feature type="region of interest" description="Disordered" evidence="6">
    <location>
        <begin position="602"/>
        <end position="651"/>
    </location>
</feature>
<dbReference type="InterPro" id="IPR013087">
    <property type="entry name" value="Znf_C2H2_type"/>
</dbReference>
<dbReference type="SUPFAM" id="SSF57667">
    <property type="entry name" value="beta-beta-alpha zinc fingers"/>
    <property type="match status" value="3"/>
</dbReference>
<evidence type="ECO:0000256" key="6">
    <source>
        <dbReference type="SAM" id="MobiDB-lite"/>
    </source>
</evidence>
<dbReference type="PROSITE" id="PS50157">
    <property type="entry name" value="ZINC_FINGER_C2H2_2"/>
    <property type="match status" value="1"/>
</dbReference>
<comment type="similarity">
    <text evidence="4">Belongs to the ZNF277 family.</text>
</comment>
<dbReference type="Pfam" id="PF12756">
    <property type="entry name" value="zf-C2H2_2"/>
    <property type="match status" value="3"/>
</dbReference>
<dbReference type="SMART" id="SM00355">
    <property type="entry name" value="ZnF_C2H2"/>
    <property type="match status" value="4"/>
</dbReference>
<evidence type="ECO:0000256" key="2">
    <source>
        <dbReference type="ARBA" id="ARBA00022771"/>
    </source>
</evidence>
<dbReference type="InterPro" id="IPR036236">
    <property type="entry name" value="Znf_C2H2_sf"/>
</dbReference>
<proteinExistence type="evidence at transcript level"/>
<name>A0A6A7FN02_9CRUS</name>
<evidence type="ECO:0000259" key="7">
    <source>
        <dbReference type="PROSITE" id="PS50157"/>
    </source>
</evidence>
<feature type="region of interest" description="Disordered" evidence="6">
    <location>
        <begin position="523"/>
        <end position="570"/>
    </location>
</feature>
<dbReference type="PANTHER" id="PTHR13267:SF3">
    <property type="entry name" value="ZINC FINGER PROTEIN 277"/>
    <property type="match status" value="1"/>
</dbReference>
<accession>A0A6A7FN02</accession>
<dbReference type="PROSITE" id="PS00028">
    <property type="entry name" value="ZINC_FINGER_C2H2_1"/>
    <property type="match status" value="3"/>
</dbReference>
<organism evidence="8">
    <name type="scientific">Hirondellea gigas</name>
    <dbReference type="NCBI Taxonomy" id="1518452"/>
    <lineage>
        <taxon>Eukaryota</taxon>
        <taxon>Metazoa</taxon>
        <taxon>Ecdysozoa</taxon>
        <taxon>Arthropoda</taxon>
        <taxon>Crustacea</taxon>
        <taxon>Multicrustacea</taxon>
        <taxon>Malacostraca</taxon>
        <taxon>Eumalacostraca</taxon>
        <taxon>Peracarida</taxon>
        <taxon>Amphipoda</taxon>
        <taxon>Amphilochidea</taxon>
        <taxon>Lysianassida</taxon>
        <taxon>Lysianassidira</taxon>
        <taxon>Lysianassoidea</taxon>
        <taxon>Lysianassidae</taxon>
        <taxon>Hirondellea</taxon>
    </lineage>
</organism>
<dbReference type="EMBL" id="IACT01000558">
    <property type="protein sequence ID" value="LAC19961.1"/>
    <property type="molecule type" value="mRNA"/>
</dbReference>
<dbReference type="AlphaFoldDB" id="A0A6A7FN02"/>
<feature type="compositionally biased region" description="Polar residues" evidence="6">
    <location>
        <begin position="637"/>
        <end position="649"/>
    </location>
</feature>
<dbReference type="InterPro" id="IPR041661">
    <property type="entry name" value="ZN622/Rei1/Reh1_Znf-C2H2"/>
</dbReference>
<dbReference type="PANTHER" id="PTHR13267">
    <property type="entry name" value="ZINC FINGER PROTEIN 277"/>
    <property type="match status" value="1"/>
</dbReference>
<evidence type="ECO:0000313" key="8">
    <source>
        <dbReference type="EMBL" id="LAC19961.1"/>
    </source>
</evidence>
<keyword evidence="3" id="KW-0862">Zinc</keyword>
<keyword evidence="1" id="KW-0479">Metal-binding</keyword>
<evidence type="ECO:0000256" key="1">
    <source>
        <dbReference type="ARBA" id="ARBA00022723"/>
    </source>
</evidence>
<protein>
    <submittedName>
        <fullName evidence="8">Zinc finger protein 277</fullName>
    </submittedName>
</protein>
<feature type="domain" description="C2H2-type" evidence="7">
    <location>
        <begin position="125"/>
        <end position="154"/>
    </location>
</feature>
<keyword evidence="2 5" id="KW-0863">Zinc-finger</keyword>
<evidence type="ECO:0000256" key="3">
    <source>
        <dbReference type="ARBA" id="ARBA00022833"/>
    </source>
</evidence>
<sequence>MYWGKLRTGNLLSYCSAVLTNTEKDARQGKQEVYFLLSHHLPEDKRLRDMLRDIKLKSVTRAKELERADTSFSRKCVYCYEIVGGGLHNIFAHLTNRHSFNIGNPDNIIFGAKLLDAIEEKFKNLQCLYCEKTFAHHEVMRIHMRKKGHRTLNPNNRFYDQFYLINYLEPGTPWQEVKSQKDDDTSPHAGSGINLDGVGSEHYTSSFDEAWTDWRDEDIKASTCLFCPYTTSNVPAGLLQHMTTAHSFDMAEVTRDFSFYDKVKAVNYIRSKVLEFQCPVCRVTYSNSAELQQHLSNTSHCKLPTPALWCTPRYLIPVQQEDGLLYHLEDPPEDDHAAQSECEVYCEEIPTVSLPPELAQELSTDSCHTDAVVHCLFCRHSIRGSTVVHDIICHMHNMHAFDLYQVMRSLDFYQQVKLINYIRAMTQLSACYYCGQRYSDPRTLEEHRTMSGHTEVPDHALFVDDKYLSPMWPEDPLLQGLQEESWTDDSDLEDDVVPPHIILKKKKNKEKQWQATEQDIARQQSATDALTNTNTLNVMNGSPDRTNSNLFGDGSDMPQLTEDSVSSWRQPHGRYNVSHLQYGNTLQEQRHNGQEYYRPPQARQNYQQHNRHQQPLKEMGQWQRPQQNKNSHRRPLRQQNQGNANYNRHTNNFQQQNTKNTQPLNMWSQQSSRCIPNKREQQLRVLDPGDAGVDATALQLQQLCTQVLHLNSQKQQY</sequence>
<reference evidence="8" key="1">
    <citation type="submission" date="2017-11" db="EMBL/GenBank/DDBJ databases">
        <title>The sensing device of the deep-sea amphipod.</title>
        <authorList>
            <person name="Kobayashi H."/>
            <person name="Nagahama T."/>
            <person name="Arai W."/>
            <person name="Sasagawa Y."/>
            <person name="Umeda M."/>
            <person name="Hayashi T."/>
            <person name="Nikaido I."/>
            <person name="Watanabe H."/>
            <person name="Oguri K."/>
            <person name="Kitazato H."/>
            <person name="Fujioka K."/>
            <person name="Kido Y."/>
            <person name="Takami H."/>
        </authorList>
    </citation>
    <scope>NUCLEOTIDE SEQUENCE</scope>
    <source>
        <tissue evidence="8">Whole body</tissue>
    </source>
</reference>
<dbReference type="InterPro" id="IPR040048">
    <property type="entry name" value="ZNF277"/>
</dbReference>
<evidence type="ECO:0000256" key="4">
    <source>
        <dbReference type="ARBA" id="ARBA00034119"/>
    </source>
</evidence>